<evidence type="ECO:0000256" key="1">
    <source>
        <dbReference type="ARBA" id="ARBA00007118"/>
    </source>
</evidence>
<reference evidence="4 6" key="1">
    <citation type="submission" date="2016-08" db="EMBL/GenBank/DDBJ databases">
        <title>Genome sequence of Clavibacter michiganensis spp. strain CASJ009.</title>
        <authorList>
            <person name="Thapa S.P."/>
            <person name="Coaker G."/>
        </authorList>
    </citation>
    <scope>NUCLEOTIDE SEQUENCE [LARGE SCALE GENOMIC DNA]</scope>
    <source>
        <strain evidence="4">CASJ009</strain>
    </source>
</reference>
<dbReference type="SUPFAM" id="SSF55469">
    <property type="entry name" value="FMN-dependent nitroreductase-like"/>
    <property type="match status" value="1"/>
</dbReference>
<evidence type="ECO:0000313" key="6">
    <source>
        <dbReference type="Proteomes" id="UP000195106"/>
    </source>
</evidence>
<name>A0A251XXA2_9MICO</name>
<dbReference type="Proteomes" id="UP000195106">
    <property type="component" value="Unassembled WGS sequence"/>
</dbReference>
<gene>
    <name evidence="5" type="ORF">C5E16_05740</name>
    <name evidence="4" type="ORF">CMsap09_14700</name>
</gene>
<dbReference type="GO" id="GO:0016491">
    <property type="term" value="F:oxidoreductase activity"/>
    <property type="evidence" value="ECO:0007669"/>
    <property type="project" value="UniProtKB-KW"/>
</dbReference>
<dbReference type="Gene3D" id="3.40.109.10">
    <property type="entry name" value="NADH Oxidase"/>
    <property type="match status" value="1"/>
</dbReference>
<dbReference type="InterPro" id="IPR029479">
    <property type="entry name" value="Nitroreductase"/>
</dbReference>
<dbReference type="PANTHER" id="PTHR43673">
    <property type="entry name" value="NAD(P)H NITROREDUCTASE YDGI-RELATED"/>
    <property type="match status" value="1"/>
</dbReference>
<evidence type="ECO:0000256" key="2">
    <source>
        <dbReference type="ARBA" id="ARBA00023002"/>
    </source>
</evidence>
<comment type="similarity">
    <text evidence="1">Belongs to the nitroreductase family.</text>
</comment>
<dbReference type="AlphaFoldDB" id="A0A251XXA2"/>
<evidence type="ECO:0000313" key="5">
    <source>
        <dbReference type="EMBL" id="PPF68770.1"/>
    </source>
</evidence>
<dbReference type="EMBL" id="MDHJ01000001">
    <property type="protein sequence ID" value="OUE10194.1"/>
    <property type="molecule type" value="Genomic_DNA"/>
</dbReference>
<dbReference type="Proteomes" id="UP000239241">
    <property type="component" value="Unassembled WGS sequence"/>
</dbReference>
<proteinExistence type="inferred from homology"/>
<dbReference type="EMBL" id="PSXY01000007">
    <property type="protein sequence ID" value="PPF68770.1"/>
    <property type="molecule type" value="Genomic_DNA"/>
</dbReference>
<keyword evidence="2" id="KW-0560">Oxidoreductase</keyword>
<dbReference type="InterPro" id="IPR000415">
    <property type="entry name" value="Nitroreductase-like"/>
</dbReference>
<dbReference type="PANTHER" id="PTHR43673:SF10">
    <property type="entry name" value="NADH DEHYDROGENASE_NAD(P)H NITROREDUCTASE XCC3605-RELATED"/>
    <property type="match status" value="1"/>
</dbReference>
<dbReference type="RefSeq" id="WP_094116618.1">
    <property type="nucleotide sequence ID" value="NZ_PSXY01000007.1"/>
</dbReference>
<feature type="domain" description="Nitroreductase" evidence="3">
    <location>
        <begin position="29"/>
        <end position="71"/>
    </location>
</feature>
<organism evidence="4 6">
    <name type="scientific">Clavibacter michiganensis</name>
    <dbReference type="NCBI Taxonomy" id="28447"/>
    <lineage>
        <taxon>Bacteria</taxon>
        <taxon>Bacillati</taxon>
        <taxon>Actinomycetota</taxon>
        <taxon>Actinomycetes</taxon>
        <taxon>Micrococcales</taxon>
        <taxon>Microbacteriaceae</taxon>
        <taxon>Clavibacter</taxon>
    </lineage>
</organism>
<dbReference type="Pfam" id="PF00881">
    <property type="entry name" value="Nitroreductase"/>
    <property type="match status" value="1"/>
</dbReference>
<accession>A0A251XXA2</accession>
<reference evidence="5 7" key="2">
    <citation type="submission" date="2018-02" db="EMBL/GenBank/DDBJ databases">
        <title>Bacteriophage NCPPB3778 and a type I-E CRISPR drive the evolution of the US Biological Select Agent, Rathayibacter toxicus.</title>
        <authorList>
            <person name="Davis E.W.II."/>
            <person name="Tabima J.F."/>
            <person name="Weisberg A.J."/>
            <person name="Lopes L.D."/>
            <person name="Wiseman M.S."/>
            <person name="Wiseman M.S."/>
            <person name="Pupko T."/>
            <person name="Belcher M.S."/>
            <person name="Sechler A.J."/>
            <person name="Tancos M.A."/>
            <person name="Schroeder B.K."/>
            <person name="Murray T.D."/>
            <person name="Luster D.G."/>
            <person name="Schneider W.L."/>
            <person name="Rogers E."/>
            <person name="Andreote F.D."/>
            <person name="Grunwald N.J."/>
            <person name="Putnam M.L."/>
            <person name="Chang J.H."/>
        </authorList>
    </citation>
    <scope>NUCLEOTIDE SEQUENCE [LARGE SCALE GENOMIC DNA]</scope>
    <source>
        <strain evidence="5 7">AY1B3</strain>
    </source>
</reference>
<evidence type="ECO:0000259" key="3">
    <source>
        <dbReference type="Pfam" id="PF00881"/>
    </source>
</evidence>
<evidence type="ECO:0000313" key="4">
    <source>
        <dbReference type="EMBL" id="OUE10194.1"/>
    </source>
</evidence>
<evidence type="ECO:0000313" key="7">
    <source>
        <dbReference type="Proteomes" id="UP000239241"/>
    </source>
</evidence>
<dbReference type="CDD" id="cd02138">
    <property type="entry name" value="TdsD-like"/>
    <property type="match status" value="1"/>
</dbReference>
<protein>
    <submittedName>
        <fullName evidence="4">Malonic semialdehyde reductase</fullName>
    </submittedName>
    <submittedName>
        <fullName evidence="5">Nitroreductase</fullName>
    </submittedName>
</protein>
<comment type="caution">
    <text evidence="4">The sequence shown here is derived from an EMBL/GenBank/DDBJ whole genome shotgun (WGS) entry which is preliminary data.</text>
</comment>
<sequence length="202" mass="21368">MTLTEDTTTPATTERTADTAVPIVRELDARWSPRSFDASATVSDAQLDALLEAARWAPSASNHQPRRFIVGRRGTHVFDTIVGTLVGFNAAWAASASALVVAIAETSTVEGDKRPYAAYDLGQAVAHLSVQAQAEGLHTHQMAGVEFGELSAAFDLPENQEPLTVTAVGVVAPADALEGPLAERETAPRTRLPLSELVLARA</sequence>